<comment type="caution">
    <text evidence="11">The sequence shown here is derived from an EMBL/GenBank/DDBJ whole genome shotgun (WGS) entry which is preliminary data.</text>
</comment>
<dbReference type="EMBL" id="JAIZAY010000004">
    <property type="protein sequence ID" value="KAJ8044088.1"/>
    <property type="molecule type" value="Genomic_DNA"/>
</dbReference>
<dbReference type="Proteomes" id="UP001152320">
    <property type="component" value="Chromosome 4"/>
</dbReference>
<comment type="similarity">
    <text evidence="3">Belongs to the PIGS family.</text>
</comment>
<dbReference type="PANTHER" id="PTHR21072:SF13">
    <property type="entry name" value="GPI TRANSAMIDASE COMPONENT PIG-S"/>
    <property type="match status" value="1"/>
</dbReference>
<evidence type="ECO:0000256" key="4">
    <source>
        <dbReference type="ARBA" id="ARBA00022502"/>
    </source>
</evidence>
<comment type="subcellular location">
    <subcellularLocation>
        <location evidence="1">Endoplasmic reticulum membrane</location>
        <topology evidence="1">Multi-pass membrane protein</topology>
    </subcellularLocation>
</comment>
<evidence type="ECO:0000313" key="11">
    <source>
        <dbReference type="EMBL" id="KAJ8044088.1"/>
    </source>
</evidence>
<keyword evidence="12" id="KW-1185">Reference proteome</keyword>
<keyword evidence="6" id="KW-0256">Endoplasmic reticulum</keyword>
<comment type="pathway">
    <text evidence="2">Glycolipid biosynthesis; glycosylphosphatidylinositol-anchor biosynthesis.</text>
</comment>
<feature type="transmembrane region" description="Helical" evidence="10">
    <location>
        <begin position="513"/>
        <end position="535"/>
    </location>
</feature>
<evidence type="ECO:0000256" key="2">
    <source>
        <dbReference type="ARBA" id="ARBA00004687"/>
    </source>
</evidence>
<dbReference type="GO" id="GO:0016255">
    <property type="term" value="P:attachment of GPI anchor to protein"/>
    <property type="evidence" value="ECO:0007669"/>
    <property type="project" value="InterPro"/>
</dbReference>
<keyword evidence="4" id="KW-0337">GPI-anchor biosynthesis</keyword>
<dbReference type="OrthoDB" id="28748at2759"/>
<dbReference type="GO" id="GO:0006506">
    <property type="term" value="P:GPI anchor biosynthetic process"/>
    <property type="evidence" value="ECO:0007669"/>
    <property type="project" value="UniProtKB-KW"/>
</dbReference>
<evidence type="ECO:0000313" key="12">
    <source>
        <dbReference type="Proteomes" id="UP001152320"/>
    </source>
</evidence>
<evidence type="ECO:0000256" key="5">
    <source>
        <dbReference type="ARBA" id="ARBA00022692"/>
    </source>
</evidence>
<dbReference type="Pfam" id="PF10510">
    <property type="entry name" value="PIG-S"/>
    <property type="match status" value="1"/>
</dbReference>
<feature type="transmembrane region" description="Helical" evidence="10">
    <location>
        <begin position="12"/>
        <end position="31"/>
    </location>
</feature>
<gene>
    <name evidence="11" type="ORF">HOLleu_11453</name>
</gene>
<proteinExistence type="inferred from homology"/>
<keyword evidence="7 10" id="KW-1133">Transmembrane helix</keyword>
<evidence type="ECO:0000256" key="1">
    <source>
        <dbReference type="ARBA" id="ARBA00004477"/>
    </source>
</evidence>
<dbReference type="PANTHER" id="PTHR21072">
    <property type="entry name" value="GPI TRANSAMIDASE COMPONENT PIG-S"/>
    <property type="match status" value="1"/>
</dbReference>
<keyword evidence="8 10" id="KW-0472">Membrane</keyword>
<evidence type="ECO:0000256" key="8">
    <source>
        <dbReference type="ARBA" id="ARBA00023136"/>
    </source>
</evidence>
<name>A0A9Q1CEQ9_HOLLE</name>
<evidence type="ECO:0000256" key="7">
    <source>
        <dbReference type="ARBA" id="ARBA00022989"/>
    </source>
</evidence>
<evidence type="ECO:0000256" key="10">
    <source>
        <dbReference type="SAM" id="Phobius"/>
    </source>
</evidence>
<accession>A0A9Q1CEQ9</accession>
<dbReference type="InterPro" id="IPR019540">
    <property type="entry name" value="PtdIno-glycan_biosynth_class_S"/>
</dbReference>
<dbReference type="GO" id="GO:0042765">
    <property type="term" value="C:GPI-anchor transamidase complex"/>
    <property type="evidence" value="ECO:0007669"/>
    <property type="project" value="InterPro"/>
</dbReference>
<sequence length="546" mass="61926">MANVPEKGSLQMMTALAIGLFFIIIGLPLWWKTTTTYRAYLPHGDIHTLANEKLICHIPVSLIPCHQDFSPDQLKLTGAIFEDFLNHDVPVVPRFTIKYSVSSRSCSQRKLKHMTTESSFEIWDKALGVVNGVPFPDLQIYLLPESSWTQDQDIYVGKYNTVFGLGEKESVNFRQQLKAIASCLKKTVLNEQSLANAYVTSRGVRLSQVDPDTVRALQSTSGYKLSFSLVNSDPSEVVAEWNIKQAVQDYLQPFLDKLKQFADFSVSSQVLYYSQLPLTPKKVAEKNYFYIPTTSLPLLINPMETKIGSDITVHPTLNFLVFVPLAKHSPLYIHDEKGSIVDTNAFFSPRWGGIQVHNPPTLDENSTRPVEFMVNMKAAMEVYLSQLRLLIGIPQQKSSKDAFLAKPGQEAIREWELQTLLRKRTVENIATATNTLYSLSRLLEKIHNMVIKDDVAEEVYGAVECLHKAHQFLKDGELSKAFHYSKKAIILAEKAFFDPSLLALLYFPQDQKFAIYIPLFLPVGIPVATSLFKAIKWWRRKKEKQS</sequence>
<evidence type="ECO:0000256" key="3">
    <source>
        <dbReference type="ARBA" id="ARBA00005316"/>
    </source>
</evidence>
<organism evidence="11 12">
    <name type="scientific">Holothuria leucospilota</name>
    <name type="common">Black long sea cucumber</name>
    <name type="synonym">Mertensiothuria leucospilota</name>
    <dbReference type="NCBI Taxonomy" id="206669"/>
    <lineage>
        <taxon>Eukaryota</taxon>
        <taxon>Metazoa</taxon>
        <taxon>Echinodermata</taxon>
        <taxon>Eleutherozoa</taxon>
        <taxon>Echinozoa</taxon>
        <taxon>Holothuroidea</taxon>
        <taxon>Aspidochirotacea</taxon>
        <taxon>Aspidochirotida</taxon>
        <taxon>Holothuriidae</taxon>
        <taxon>Holothuria</taxon>
    </lineage>
</organism>
<keyword evidence="5 10" id="KW-0812">Transmembrane</keyword>
<evidence type="ECO:0000256" key="6">
    <source>
        <dbReference type="ARBA" id="ARBA00022824"/>
    </source>
</evidence>
<protein>
    <submittedName>
        <fullName evidence="11">GPI transamidase component PIG-S</fullName>
    </submittedName>
</protein>
<dbReference type="AlphaFoldDB" id="A0A9Q1CEQ9"/>
<evidence type="ECO:0000256" key="9">
    <source>
        <dbReference type="ARBA" id="ARBA00023180"/>
    </source>
</evidence>
<reference evidence="11" key="1">
    <citation type="submission" date="2021-10" db="EMBL/GenBank/DDBJ databases">
        <title>Tropical sea cucumber genome reveals ecological adaptation and Cuvierian tubules defense mechanism.</title>
        <authorList>
            <person name="Chen T."/>
        </authorList>
    </citation>
    <scope>NUCLEOTIDE SEQUENCE</scope>
    <source>
        <strain evidence="11">Nanhai2018</strain>
        <tissue evidence="11">Muscle</tissue>
    </source>
</reference>
<keyword evidence="9" id="KW-0325">Glycoprotein</keyword>